<feature type="domain" description="DED" evidence="1">
    <location>
        <begin position="1"/>
        <end position="72"/>
    </location>
</feature>
<evidence type="ECO:0000313" key="2">
    <source>
        <dbReference type="EMBL" id="UNP64445.1"/>
    </source>
</evidence>
<dbReference type="Proteomes" id="UP001142430">
    <property type="component" value="Segment"/>
</dbReference>
<name>A0A9Q8QXU5_9GAMA</name>
<evidence type="ECO:0000313" key="3">
    <source>
        <dbReference type="Proteomes" id="UP001142430"/>
    </source>
</evidence>
<dbReference type="SUPFAM" id="SSF47986">
    <property type="entry name" value="DEATH domain"/>
    <property type="match status" value="1"/>
</dbReference>
<dbReference type="PANTHER" id="PTHR48169:SF3">
    <property type="entry name" value="CASP8 AND FADD LIKE APOPTOSIS REGULATOR"/>
    <property type="match status" value="1"/>
</dbReference>
<dbReference type="PROSITE" id="PS50168">
    <property type="entry name" value="DED"/>
    <property type="match status" value="2"/>
</dbReference>
<dbReference type="InterPro" id="IPR001875">
    <property type="entry name" value="DED_dom"/>
</dbReference>
<evidence type="ECO:0000259" key="1">
    <source>
        <dbReference type="PROSITE" id="PS50168"/>
    </source>
</evidence>
<organism evidence="2 3">
    <name type="scientific">Saguinine gammaherpesvirus 1</name>
    <dbReference type="NCBI Taxonomy" id="2169901"/>
    <lineage>
        <taxon>Viruses</taxon>
        <taxon>Duplodnaviria</taxon>
        <taxon>Heunggongvirae</taxon>
        <taxon>Peploviricota</taxon>
        <taxon>Herviviricetes</taxon>
        <taxon>Herpesvirales</taxon>
        <taxon>Orthoherpesviridae</taxon>
        <taxon>Gammaherpesvirinae</taxon>
    </lineage>
</organism>
<dbReference type="InterPro" id="IPR011029">
    <property type="entry name" value="DEATH-like_dom_sf"/>
</dbReference>
<dbReference type="EMBL" id="OK337614">
    <property type="protein sequence ID" value="UNP64445.1"/>
    <property type="molecule type" value="Genomic_DNA"/>
</dbReference>
<reference evidence="2" key="1">
    <citation type="submission" date="2021-09" db="EMBL/GenBank/DDBJ databases">
        <title>The complete genome of the Saguinine gammaherpesvirus 1 (SgGHV-1).</title>
        <authorList>
            <person name="Marti-Carreras J."/>
            <person name="Maes P."/>
        </authorList>
    </citation>
    <scope>NUCLEOTIDE SEQUENCE</scope>
    <source>
        <strain evidence="2">S338D</strain>
    </source>
</reference>
<proteinExistence type="predicted"/>
<feature type="domain" description="DED" evidence="1">
    <location>
        <begin position="92"/>
        <end position="169"/>
    </location>
</feature>
<protein>
    <submittedName>
        <fullName evidence="2">V-FLIP-like protein</fullName>
    </submittedName>
</protein>
<dbReference type="Gene3D" id="1.10.533.10">
    <property type="entry name" value="Death Domain, Fas"/>
    <property type="match status" value="1"/>
</dbReference>
<dbReference type="PANTHER" id="PTHR48169">
    <property type="entry name" value="DED DOMAIN-CONTAINING PROTEIN"/>
    <property type="match status" value="1"/>
</dbReference>
<sequence>MDSILRALDDDLYRSEKECFIFLTTNLRPVCEPDNFYQTLSQEDVIRTLSIPLLTEATYAINRFDLLQRIFSMSKKQAMDTVMVPHLSLIPQWKLAVYMLYENLTDFEVRAIYFANQHIVGKVPDHPKFLDFIFTLHTKYAFSTSAIRFLLTRMLSLLRREDLKKTLTNTWP</sequence>
<accession>A0A9Q8QXU5</accession>